<reference evidence="4" key="1">
    <citation type="submission" date="2016-09" db="EMBL/GenBank/DDBJ databases">
        <authorList>
            <person name="Wibberg D."/>
        </authorList>
    </citation>
    <scope>NUCLEOTIDE SEQUENCE [LARGE SCALE GENOMIC DNA]</scope>
</reference>
<dbReference type="PANTHER" id="PTHR10963:SF55">
    <property type="entry name" value="GLYCOSIDE HYDROLASE FAMILY 16 PROTEIN"/>
    <property type="match status" value="1"/>
</dbReference>
<organism evidence="3 4">
    <name type="scientific">Donghicola eburneus</name>
    <dbReference type="NCBI Taxonomy" id="393278"/>
    <lineage>
        <taxon>Bacteria</taxon>
        <taxon>Pseudomonadati</taxon>
        <taxon>Pseudomonadota</taxon>
        <taxon>Alphaproteobacteria</taxon>
        <taxon>Rhodobacterales</taxon>
        <taxon>Roseobacteraceae</taxon>
        <taxon>Donghicola</taxon>
    </lineage>
</organism>
<proteinExistence type="inferred from homology"/>
<dbReference type="GO" id="GO:0004553">
    <property type="term" value="F:hydrolase activity, hydrolyzing O-glycosyl compounds"/>
    <property type="evidence" value="ECO:0007669"/>
    <property type="project" value="InterPro"/>
</dbReference>
<protein>
    <submittedName>
        <fullName evidence="3">Putative endo-1,3-1,4-beta-glycanase</fullName>
    </submittedName>
</protein>
<dbReference type="PROSITE" id="PS51762">
    <property type="entry name" value="GH16_2"/>
    <property type="match status" value="1"/>
</dbReference>
<dbReference type="GO" id="GO:0005975">
    <property type="term" value="P:carbohydrate metabolic process"/>
    <property type="evidence" value="ECO:0007669"/>
    <property type="project" value="InterPro"/>
</dbReference>
<gene>
    <name evidence="3" type="ORF">KARMA_1950</name>
</gene>
<comment type="similarity">
    <text evidence="1">Belongs to the glycosyl hydrolase 16 family.</text>
</comment>
<dbReference type="Pfam" id="PF00722">
    <property type="entry name" value="Glyco_hydro_16"/>
    <property type="match status" value="1"/>
</dbReference>
<dbReference type="Proteomes" id="UP000184085">
    <property type="component" value="Unassembled WGS sequence"/>
</dbReference>
<dbReference type="EMBL" id="FMJB01000048">
    <property type="protein sequence ID" value="SCM67745.1"/>
    <property type="molecule type" value="Genomic_DNA"/>
</dbReference>
<feature type="domain" description="GH16" evidence="2">
    <location>
        <begin position="31"/>
        <end position="350"/>
    </location>
</feature>
<dbReference type="InterPro" id="IPR013320">
    <property type="entry name" value="ConA-like_dom_sf"/>
</dbReference>
<evidence type="ECO:0000313" key="3">
    <source>
        <dbReference type="EMBL" id="SCM67745.1"/>
    </source>
</evidence>
<dbReference type="Gene3D" id="2.60.120.200">
    <property type="match status" value="1"/>
</dbReference>
<keyword evidence="4" id="KW-1185">Reference proteome</keyword>
<evidence type="ECO:0000313" key="4">
    <source>
        <dbReference type="Proteomes" id="UP000184085"/>
    </source>
</evidence>
<evidence type="ECO:0000256" key="1">
    <source>
        <dbReference type="ARBA" id="ARBA00006865"/>
    </source>
</evidence>
<dbReference type="InterPro" id="IPR050546">
    <property type="entry name" value="Glycosyl_Hydrlase_16"/>
</dbReference>
<accession>A0A1M4N193</accession>
<dbReference type="InterPro" id="IPR000757">
    <property type="entry name" value="Beta-glucanase-like"/>
</dbReference>
<name>A0A1M4N193_9RHOB</name>
<dbReference type="PANTHER" id="PTHR10963">
    <property type="entry name" value="GLYCOSYL HYDROLASE-RELATED"/>
    <property type="match status" value="1"/>
</dbReference>
<sequence>MHFAVHFPKHLRLWATIISIGVTGAPGHSGPDLSNTILILEERFEQGLNRFDGVKGLWSTLPRNGRLMTNAAEAVFLDHGVLEGDADDALPVLHAPTKDGLHLRSARLPAVTQEAVHDYMHRTGQGKQAQRVRYASAEITTSQTWAQTYGYFEIVARFPRGKGRWPAFWLTHAGLGWPPEIDVVEAYGAGLDQPTPKDNTFNTAVFFDARDRNMEETHEVNITNPFAEQLKNAVPKSKERGNTTVYNFWRLVDAQGEFKANIYDDFHTYAVMWSPESIVFYFGKDRDSLREVYRTPTPDDVHDPMFLIANDQFTARGGFWSPRPNAIDRVLDPQNAFVVQSVVVRALSPETKISLADGASAFDHRSTEVFDTLGDDYIAPGDGFDVVHLTGGRDQIGLTRSRFNKVISGFGPDDIVTLEGYPFASSASAMKRLTQVGPDVWLPTGADPGDPHTVIFKETTVEAFSPHQFDVKWPVPLDHWRVNALKPSAALSDTDDDGVLNSDGPEAWYTDDGAPVRMVGTAGSDRYFVTHPETVIDEPVDGGVDEIISRIDMVVPANIERAIAQAQGITLTARPEGSRLETTVKNVTLEGSVGNDLFVLPQDLANVRVRIDLPSAQDQLRGFGPNHSLLFSDALNATRADWRFRDVPEGTQIIFSDEDSLLVEGIGQEALRQMIGLS</sequence>
<dbReference type="CDD" id="cd08023">
    <property type="entry name" value="GH16_laminarinase_like"/>
    <property type="match status" value="1"/>
</dbReference>
<dbReference type="SUPFAM" id="SSF49899">
    <property type="entry name" value="Concanavalin A-like lectins/glucanases"/>
    <property type="match status" value="1"/>
</dbReference>
<dbReference type="AlphaFoldDB" id="A0A1M4N193"/>
<evidence type="ECO:0000259" key="2">
    <source>
        <dbReference type="PROSITE" id="PS51762"/>
    </source>
</evidence>